<accession>A0A9X2W4C2</accession>
<sequence length="50" mass="5660">MPLISEERAARAREILRQKLSMPLGCWGGDKTVMSETELKARLGWKDATK</sequence>
<reference evidence="1" key="1">
    <citation type="submission" date="2022-09" db="EMBL/GenBank/DDBJ databases">
        <title>The genome sequence of Tsuneonella sp. YG55.</title>
        <authorList>
            <person name="Liu Y."/>
        </authorList>
    </citation>
    <scope>NUCLEOTIDE SEQUENCE</scope>
    <source>
        <strain evidence="1">YG55</strain>
    </source>
</reference>
<keyword evidence="2" id="KW-1185">Reference proteome</keyword>
<evidence type="ECO:0000313" key="2">
    <source>
        <dbReference type="Proteomes" id="UP001142648"/>
    </source>
</evidence>
<dbReference type="EMBL" id="JAOAMV010000005">
    <property type="protein sequence ID" value="MCT2559421.1"/>
    <property type="molecule type" value="Genomic_DNA"/>
</dbReference>
<evidence type="ECO:0000313" key="1">
    <source>
        <dbReference type="EMBL" id="MCT2559421.1"/>
    </source>
</evidence>
<dbReference type="AlphaFoldDB" id="A0A9X2W4C2"/>
<comment type="caution">
    <text evidence="1">The sequence shown here is derived from an EMBL/GenBank/DDBJ whole genome shotgun (WGS) entry which is preliminary data.</text>
</comment>
<dbReference type="Proteomes" id="UP001142648">
    <property type="component" value="Unassembled WGS sequence"/>
</dbReference>
<proteinExistence type="predicted"/>
<protein>
    <submittedName>
        <fullName evidence="1">Uncharacterized protein</fullName>
    </submittedName>
</protein>
<gene>
    <name evidence="1" type="ORF">N0B51_10565</name>
</gene>
<dbReference type="RefSeq" id="WP_259962315.1">
    <property type="nucleotide sequence ID" value="NZ_JAOAMV010000005.1"/>
</dbReference>
<name>A0A9X2W4C2_9SPHN</name>
<organism evidence="1 2">
    <name type="scientific">Tsuneonella litorea</name>
    <dbReference type="NCBI Taxonomy" id="2976475"/>
    <lineage>
        <taxon>Bacteria</taxon>
        <taxon>Pseudomonadati</taxon>
        <taxon>Pseudomonadota</taxon>
        <taxon>Alphaproteobacteria</taxon>
        <taxon>Sphingomonadales</taxon>
        <taxon>Erythrobacteraceae</taxon>
        <taxon>Tsuneonella</taxon>
    </lineage>
</organism>